<dbReference type="InterPro" id="IPR044068">
    <property type="entry name" value="CB"/>
</dbReference>
<dbReference type="InterPro" id="IPR011010">
    <property type="entry name" value="DNA_brk_join_enz"/>
</dbReference>
<evidence type="ECO:0000259" key="7">
    <source>
        <dbReference type="PROSITE" id="PS51900"/>
    </source>
</evidence>
<sequence>MSLFRRGETWYGSYTSPSGKRIKESLGTKDRRQAQELHDRRKAELWRIDRLGDFPEVTFEEACLRWLEEKAHKKSLDADKGRIGFWLMHFEGVLLKDITEAKIYTAVSRMTNRKAEERWALRAKALARKGIEIKPRKAEPVSTSTKAKHLALMKALMRAAERDWKWIEKSPVIKVPQERNKRVRWLEPSQAQRLIDECPEPLKSTVEFALTTGLRRSNIIELAWSQIDMQRKVAWIYPEDSKSGRAIGVALNDTACAVLRRQIGNHHRWVFVHKDPVRKMRVDSNTAWRAALRRAGIDDFRFHDLRHTWASWLIQSGVPLSALQEMGGWESIEMVQRYAHLAPNHLTEHARQIDAIFGGLVPNLSHDEIGKTG</sequence>
<dbReference type="InterPro" id="IPR013762">
    <property type="entry name" value="Integrase-like_cat_sf"/>
</dbReference>
<dbReference type="Gene3D" id="1.10.443.10">
    <property type="entry name" value="Intergrase catalytic core"/>
    <property type="match status" value="1"/>
</dbReference>
<dbReference type="GO" id="GO:0015074">
    <property type="term" value="P:DNA integration"/>
    <property type="evidence" value="ECO:0007669"/>
    <property type="project" value="UniProtKB-KW"/>
</dbReference>
<dbReference type="SUPFAM" id="SSF56349">
    <property type="entry name" value="DNA breaking-rejoining enzymes"/>
    <property type="match status" value="1"/>
</dbReference>
<comment type="caution">
    <text evidence="8">The sequence shown here is derived from an EMBL/GenBank/DDBJ whole genome shotgun (WGS) entry which is preliminary data.</text>
</comment>
<dbReference type="PROSITE" id="PS51900">
    <property type="entry name" value="CB"/>
    <property type="match status" value="1"/>
</dbReference>
<keyword evidence="3 5" id="KW-0238">DNA-binding</keyword>
<dbReference type="InterPro" id="IPR002104">
    <property type="entry name" value="Integrase_catalytic"/>
</dbReference>
<dbReference type="PROSITE" id="PS51898">
    <property type="entry name" value="TYR_RECOMBINASE"/>
    <property type="match status" value="1"/>
</dbReference>
<evidence type="ECO:0000313" key="9">
    <source>
        <dbReference type="Proteomes" id="UP000185770"/>
    </source>
</evidence>
<organism evidence="8 9">
    <name type="scientific">Serratia marcescens</name>
    <dbReference type="NCBI Taxonomy" id="615"/>
    <lineage>
        <taxon>Bacteria</taxon>
        <taxon>Pseudomonadati</taxon>
        <taxon>Pseudomonadota</taxon>
        <taxon>Gammaproteobacteria</taxon>
        <taxon>Enterobacterales</taxon>
        <taxon>Yersiniaceae</taxon>
        <taxon>Serratia</taxon>
    </lineage>
</organism>
<feature type="domain" description="Core-binding (CB)" evidence="7">
    <location>
        <begin position="57"/>
        <end position="161"/>
    </location>
</feature>
<comment type="similarity">
    <text evidence="1">Belongs to the 'phage' integrase family.</text>
</comment>
<gene>
    <name evidence="8" type="ORF">BHU62_04405</name>
</gene>
<evidence type="ECO:0000256" key="1">
    <source>
        <dbReference type="ARBA" id="ARBA00008857"/>
    </source>
</evidence>
<dbReference type="OrthoDB" id="5589990at2"/>
<accession>A0A1Q4P4X1</accession>
<evidence type="ECO:0000259" key="6">
    <source>
        <dbReference type="PROSITE" id="PS51898"/>
    </source>
</evidence>
<reference evidence="8 9" key="1">
    <citation type="submission" date="2016-09" db="EMBL/GenBank/DDBJ databases">
        <title>Serratia marcescens MSU-97 and epiphytic antimycotic-producing bacteria.</title>
        <authorList>
            <person name="Matilla M.A."/>
        </authorList>
    </citation>
    <scope>NUCLEOTIDE SEQUENCE [LARGE SCALE GENOMIC DNA]</scope>
    <source>
        <strain evidence="8 9">MSU-97</strain>
    </source>
</reference>
<evidence type="ECO:0000256" key="3">
    <source>
        <dbReference type="ARBA" id="ARBA00023125"/>
    </source>
</evidence>
<dbReference type="CDD" id="cd00796">
    <property type="entry name" value="INT_Rci_Hp1_C"/>
    <property type="match status" value="1"/>
</dbReference>
<proteinExistence type="inferred from homology"/>
<keyword evidence="4" id="KW-0233">DNA recombination</keyword>
<evidence type="ECO:0000313" key="8">
    <source>
        <dbReference type="EMBL" id="OKB68242.1"/>
    </source>
</evidence>
<dbReference type="PANTHER" id="PTHR30349">
    <property type="entry name" value="PHAGE INTEGRASE-RELATED"/>
    <property type="match status" value="1"/>
</dbReference>
<dbReference type="Proteomes" id="UP000185770">
    <property type="component" value="Unassembled WGS sequence"/>
</dbReference>
<keyword evidence="2" id="KW-0229">DNA integration</keyword>
<evidence type="ECO:0000256" key="2">
    <source>
        <dbReference type="ARBA" id="ARBA00022908"/>
    </source>
</evidence>
<dbReference type="InterPro" id="IPR010998">
    <property type="entry name" value="Integrase_recombinase_N"/>
</dbReference>
<dbReference type="RefSeq" id="WP_073529335.1">
    <property type="nucleotide sequence ID" value="NZ_MJAO01000003.1"/>
</dbReference>
<protein>
    <submittedName>
        <fullName evidence="8">Integrase</fullName>
    </submittedName>
</protein>
<dbReference type="Gene3D" id="1.10.150.130">
    <property type="match status" value="1"/>
</dbReference>
<feature type="domain" description="Tyr recombinase" evidence="6">
    <location>
        <begin position="181"/>
        <end position="351"/>
    </location>
</feature>
<dbReference type="GO" id="GO:0006310">
    <property type="term" value="P:DNA recombination"/>
    <property type="evidence" value="ECO:0007669"/>
    <property type="project" value="UniProtKB-KW"/>
</dbReference>
<dbReference type="Pfam" id="PF00589">
    <property type="entry name" value="Phage_integrase"/>
    <property type="match status" value="1"/>
</dbReference>
<evidence type="ECO:0000256" key="5">
    <source>
        <dbReference type="PROSITE-ProRule" id="PRU01248"/>
    </source>
</evidence>
<dbReference type="AlphaFoldDB" id="A0A1Q4P4X1"/>
<dbReference type="InterPro" id="IPR050090">
    <property type="entry name" value="Tyrosine_recombinase_XerCD"/>
</dbReference>
<dbReference type="PANTHER" id="PTHR30349:SF64">
    <property type="entry name" value="PROPHAGE INTEGRASE INTD-RELATED"/>
    <property type="match status" value="1"/>
</dbReference>
<evidence type="ECO:0000256" key="4">
    <source>
        <dbReference type="ARBA" id="ARBA00023172"/>
    </source>
</evidence>
<name>A0A1Q4P4X1_SERMA</name>
<dbReference type="GO" id="GO:0003677">
    <property type="term" value="F:DNA binding"/>
    <property type="evidence" value="ECO:0007669"/>
    <property type="project" value="UniProtKB-UniRule"/>
</dbReference>
<dbReference type="EMBL" id="MJAO01000003">
    <property type="protein sequence ID" value="OKB68242.1"/>
    <property type="molecule type" value="Genomic_DNA"/>
</dbReference>